<evidence type="ECO:0000313" key="2">
    <source>
        <dbReference type="Proteomes" id="UP001164746"/>
    </source>
</evidence>
<keyword evidence="2" id="KW-1185">Reference proteome</keyword>
<gene>
    <name evidence="1" type="ORF">MAR_035812</name>
</gene>
<feature type="non-terminal residue" evidence="1">
    <location>
        <position position="1"/>
    </location>
</feature>
<reference evidence="1" key="1">
    <citation type="submission" date="2022-11" db="EMBL/GenBank/DDBJ databases">
        <title>Centuries of genome instability and evolution in soft-shell clam transmissible cancer (bioRxiv).</title>
        <authorList>
            <person name="Hart S.F.M."/>
            <person name="Yonemitsu M.A."/>
            <person name="Giersch R.M."/>
            <person name="Beal B.F."/>
            <person name="Arriagada G."/>
            <person name="Davis B.W."/>
            <person name="Ostrander E.A."/>
            <person name="Goff S.P."/>
            <person name="Metzger M.J."/>
        </authorList>
    </citation>
    <scope>NUCLEOTIDE SEQUENCE</scope>
    <source>
        <strain evidence="1">MELC-2E11</strain>
        <tissue evidence="1">Siphon/mantle</tissue>
    </source>
</reference>
<organism evidence="1 2">
    <name type="scientific">Mya arenaria</name>
    <name type="common">Soft-shell clam</name>
    <dbReference type="NCBI Taxonomy" id="6604"/>
    <lineage>
        <taxon>Eukaryota</taxon>
        <taxon>Metazoa</taxon>
        <taxon>Spiralia</taxon>
        <taxon>Lophotrochozoa</taxon>
        <taxon>Mollusca</taxon>
        <taxon>Bivalvia</taxon>
        <taxon>Autobranchia</taxon>
        <taxon>Heteroconchia</taxon>
        <taxon>Euheterodonta</taxon>
        <taxon>Imparidentia</taxon>
        <taxon>Neoheterodontei</taxon>
        <taxon>Myida</taxon>
        <taxon>Myoidea</taxon>
        <taxon>Myidae</taxon>
        <taxon>Mya</taxon>
    </lineage>
</organism>
<protein>
    <submittedName>
        <fullName evidence="1">Uncharacterized protein</fullName>
    </submittedName>
</protein>
<evidence type="ECO:0000313" key="1">
    <source>
        <dbReference type="EMBL" id="WAR10736.1"/>
    </source>
</evidence>
<dbReference type="EMBL" id="CP111018">
    <property type="protein sequence ID" value="WAR10736.1"/>
    <property type="molecule type" value="Genomic_DNA"/>
</dbReference>
<sequence length="253" mass="26392">MDICPVIYKEQRDAQITAWSFTDSGTTVAAGTGTAPDGAIALSIAENVAVGTRLFTAVATLTSSTFTYAFEADGNPGDVADTTITSGEVKLASGKATEVGGTGQVGTAVVTVSVTDVIVFGQSGYVVCLSSTEVTAAGTDFAKFTVTSATGAVVVAPTVTLKSEEGWLVFGITPRVRVTPPQTPVRASPTIGGLIEANQFTTLQNTAEPRAASPESLRLLYNTRHLDILQQQSYQINYDSQYRPSFDSPTHPG</sequence>
<proteinExistence type="predicted"/>
<name>A0ABY7EU71_MYAAR</name>
<dbReference type="CDD" id="cd11304">
    <property type="entry name" value="Cadherin_repeat"/>
    <property type="match status" value="1"/>
</dbReference>
<accession>A0ABY7EU71</accession>
<dbReference type="Proteomes" id="UP001164746">
    <property type="component" value="Chromosome 7"/>
</dbReference>